<feature type="transmembrane region" description="Helical" evidence="5">
    <location>
        <begin position="135"/>
        <end position="156"/>
    </location>
</feature>
<evidence type="ECO:0000256" key="3">
    <source>
        <dbReference type="ARBA" id="ARBA00022989"/>
    </source>
</evidence>
<feature type="transmembrane region" description="Helical" evidence="5">
    <location>
        <begin position="103"/>
        <end position="123"/>
    </location>
</feature>
<protein>
    <submittedName>
        <fullName evidence="6">Growth hormone-inducible transmembrane protein-like</fullName>
    </submittedName>
</protein>
<evidence type="ECO:0000256" key="1">
    <source>
        <dbReference type="ARBA" id="ARBA00004141"/>
    </source>
</evidence>
<dbReference type="EMBL" id="JAKMXF010000144">
    <property type="protein sequence ID" value="KAI6656414.1"/>
    <property type="molecule type" value="Genomic_DNA"/>
</dbReference>
<keyword evidence="3 5" id="KW-1133">Transmembrane helix</keyword>
<name>A0AAV7K587_9METZ</name>
<evidence type="ECO:0000313" key="6">
    <source>
        <dbReference type="EMBL" id="KAI6656414.1"/>
    </source>
</evidence>
<dbReference type="Pfam" id="PF01027">
    <property type="entry name" value="Bax1-I"/>
    <property type="match status" value="1"/>
</dbReference>
<reference evidence="6 7" key="1">
    <citation type="journal article" date="2023" name="BMC Biol.">
        <title>The compact genome of the sponge Oopsacas minuta (Hexactinellida) is lacking key metazoan core genes.</title>
        <authorList>
            <person name="Santini S."/>
            <person name="Schenkelaars Q."/>
            <person name="Jourda C."/>
            <person name="Duchesne M."/>
            <person name="Belahbib H."/>
            <person name="Rocher C."/>
            <person name="Selva M."/>
            <person name="Riesgo A."/>
            <person name="Vervoort M."/>
            <person name="Leys S.P."/>
            <person name="Kodjabachian L."/>
            <person name="Le Bivic A."/>
            <person name="Borchiellini C."/>
            <person name="Claverie J.M."/>
            <person name="Renard E."/>
        </authorList>
    </citation>
    <scope>NUCLEOTIDE SEQUENCE [LARGE SCALE GENOMIC DNA]</scope>
    <source>
        <strain evidence="6">SPO-2</strain>
    </source>
</reference>
<comment type="subcellular location">
    <subcellularLocation>
        <location evidence="1">Membrane</location>
        <topology evidence="1">Multi-pass membrane protein</topology>
    </subcellularLocation>
</comment>
<dbReference type="GO" id="GO:0005743">
    <property type="term" value="C:mitochondrial inner membrane"/>
    <property type="evidence" value="ECO:0007669"/>
    <property type="project" value="TreeGrafter"/>
</dbReference>
<feature type="transmembrane region" description="Helical" evidence="5">
    <location>
        <begin position="250"/>
        <end position="269"/>
    </location>
</feature>
<sequence>MLSTVRVCVQLPLRQGVKNFSRRAEEFNLASKARIIEDTTIIKTPGRHFERAEKYGKVFLAGASGAGLLALCYYGSGMSGQESAADRAILWPPYVKERINATYGYLAGSLAFTGASAVLFSRSARGMAFLSARPYMSLGLFLIGTIGSSMVCRSLPYSPEFLLPKLGAFSTMCGVAGISLAPLTFLGGPLIVKAALYTAGVVGALSLTAATAPSDKFLNMSGPLSIGLGVVCVSALGGLFLPATGLVGSALYTVSMYGGLVLFSGFMLYDTQRVIQYAELSPSYDPVNA</sequence>
<gene>
    <name evidence="6" type="ORF">LOD99_1210</name>
</gene>
<feature type="transmembrane region" description="Helical" evidence="5">
    <location>
        <begin position="224"/>
        <end position="243"/>
    </location>
</feature>
<evidence type="ECO:0000256" key="2">
    <source>
        <dbReference type="ARBA" id="ARBA00022692"/>
    </source>
</evidence>
<comment type="similarity">
    <text evidence="5">Belongs to the BI1 family.</text>
</comment>
<keyword evidence="2 5" id="KW-0812">Transmembrane</keyword>
<proteinExistence type="inferred from homology"/>
<dbReference type="PANTHER" id="PTHR23291:SF112">
    <property type="entry name" value="GROWTH HORMONE-INDUCIBLE TRANSMEMBRANE PROTEIN"/>
    <property type="match status" value="1"/>
</dbReference>
<feature type="transmembrane region" description="Helical" evidence="5">
    <location>
        <begin position="194"/>
        <end position="212"/>
    </location>
</feature>
<dbReference type="InterPro" id="IPR006214">
    <property type="entry name" value="Bax_inhibitor_1-related"/>
</dbReference>
<dbReference type="Proteomes" id="UP001165289">
    <property type="component" value="Unassembled WGS sequence"/>
</dbReference>
<accession>A0AAV7K587</accession>
<evidence type="ECO:0000256" key="4">
    <source>
        <dbReference type="ARBA" id="ARBA00023136"/>
    </source>
</evidence>
<evidence type="ECO:0000256" key="5">
    <source>
        <dbReference type="RuleBase" id="RU004379"/>
    </source>
</evidence>
<dbReference type="PANTHER" id="PTHR23291">
    <property type="entry name" value="BAX INHIBITOR-RELATED"/>
    <property type="match status" value="1"/>
</dbReference>
<evidence type="ECO:0000313" key="7">
    <source>
        <dbReference type="Proteomes" id="UP001165289"/>
    </source>
</evidence>
<feature type="transmembrane region" description="Helical" evidence="5">
    <location>
        <begin position="58"/>
        <end position="76"/>
    </location>
</feature>
<keyword evidence="4 5" id="KW-0472">Membrane</keyword>
<comment type="caution">
    <text evidence="6">The sequence shown here is derived from an EMBL/GenBank/DDBJ whole genome shotgun (WGS) entry which is preliminary data.</text>
</comment>
<keyword evidence="7" id="KW-1185">Reference proteome</keyword>
<feature type="transmembrane region" description="Helical" evidence="5">
    <location>
        <begin position="168"/>
        <end position="187"/>
    </location>
</feature>
<organism evidence="6 7">
    <name type="scientific">Oopsacas minuta</name>
    <dbReference type="NCBI Taxonomy" id="111878"/>
    <lineage>
        <taxon>Eukaryota</taxon>
        <taxon>Metazoa</taxon>
        <taxon>Porifera</taxon>
        <taxon>Hexactinellida</taxon>
        <taxon>Hexasterophora</taxon>
        <taxon>Lyssacinosida</taxon>
        <taxon>Leucopsacidae</taxon>
        <taxon>Oopsacas</taxon>
    </lineage>
</organism>
<dbReference type="AlphaFoldDB" id="A0AAV7K587"/>